<comment type="caution">
    <text evidence="2">The sequence shown here is derived from an EMBL/GenBank/DDBJ whole genome shotgun (WGS) entry which is preliminary data.</text>
</comment>
<evidence type="ECO:0000313" key="3">
    <source>
        <dbReference type="Proteomes" id="UP001642900"/>
    </source>
</evidence>
<accession>A0A6G4W9W5</accession>
<gene>
    <name evidence="2" type="ORF">G6N73_08020</name>
</gene>
<dbReference type="RefSeq" id="WP_165025806.1">
    <property type="nucleotide sequence ID" value="NZ_JAAKZF010000007.1"/>
</dbReference>
<reference evidence="2 3" key="1">
    <citation type="submission" date="2020-02" db="EMBL/GenBank/DDBJ databases">
        <title>Genome sequence of strain CCNWXJ40-4.</title>
        <authorList>
            <person name="Gao J."/>
            <person name="Sun J."/>
        </authorList>
    </citation>
    <scope>NUCLEOTIDE SEQUENCE [LARGE SCALE GENOMIC DNA]</scope>
    <source>
        <strain evidence="2 3">CCNWXJ 40-4</strain>
    </source>
</reference>
<keyword evidence="3" id="KW-1185">Reference proteome</keyword>
<evidence type="ECO:0000256" key="1">
    <source>
        <dbReference type="SAM" id="MobiDB-lite"/>
    </source>
</evidence>
<sequence>MNSNDANHQSDRRESPQTQRLDREIRNILAQIEKEPVPQNLTKLAYQLQAALQRRRETMNGD</sequence>
<proteinExistence type="predicted"/>
<name>A0A6G4W9W5_9HYPH</name>
<dbReference type="Proteomes" id="UP001642900">
    <property type="component" value="Unassembled WGS sequence"/>
</dbReference>
<feature type="compositionally biased region" description="Basic and acidic residues" evidence="1">
    <location>
        <begin position="8"/>
        <end position="22"/>
    </location>
</feature>
<feature type="region of interest" description="Disordered" evidence="1">
    <location>
        <begin position="1"/>
        <end position="22"/>
    </location>
</feature>
<dbReference type="AlphaFoldDB" id="A0A6G4W9W5"/>
<dbReference type="EMBL" id="JAAKZF010000007">
    <property type="protein sequence ID" value="NGO51128.1"/>
    <property type="molecule type" value="Genomic_DNA"/>
</dbReference>
<protein>
    <submittedName>
        <fullName evidence="2">Uncharacterized protein</fullName>
    </submittedName>
</protein>
<organism evidence="2 3">
    <name type="scientific">Allomesorhizobium camelthorni</name>
    <dbReference type="NCBI Taxonomy" id="475069"/>
    <lineage>
        <taxon>Bacteria</taxon>
        <taxon>Pseudomonadati</taxon>
        <taxon>Pseudomonadota</taxon>
        <taxon>Alphaproteobacteria</taxon>
        <taxon>Hyphomicrobiales</taxon>
        <taxon>Phyllobacteriaceae</taxon>
        <taxon>Allomesorhizobium</taxon>
    </lineage>
</organism>
<evidence type="ECO:0000313" key="2">
    <source>
        <dbReference type="EMBL" id="NGO51128.1"/>
    </source>
</evidence>